<dbReference type="EMBL" id="RSEJ01000011">
    <property type="protein sequence ID" value="NBI53251.1"/>
    <property type="molecule type" value="Genomic_DNA"/>
</dbReference>
<name>A0ABW9YHJ5_9GAMM</name>
<keyword evidence="3" id="KW-1185">Reference proteome</keyword>
<sequence>MRQFGEIEGVYPGQIFANRAELAKSGIHPPNQAGISGSIIEGADSIVLSGGYEDDQDYGDRILYTGAGGRDEKTKQQIADQELTGKNLALAKSKLYQLPVRVTRSHKHKSEYSPDEGYCYAGLYIVEDYWCERGISGHYIWRYSLVSCELAGLDKQNDTKELDKPPGYKETERKVVLVKRIVRDTTKARRVKEWHGYKCQVCGMALETSAGLYAEAAHIQPLGMPHSGPDDESNILCLCPNHHVLFDNGGFTINEDMSLNGIDGHLITNRKHKIDIRFITYHQEHYQQLK</sequence>
<proteinExistence type="predicted"/>
<dbReference type="Gene3D" id="2.30.280.10">
    <property type="entry name" value="SRA-YDG"/>
    <property type="match status" value="1"/>
</dbReference>
<keyword evidence="2" id="KW-0540">Nuclease</keyword>
<dbReference type="PROSITE" id="PS51015">
    <property type="entry name" value="YDG"/>
    <property type="match status" value="1"/>
</dbReference>
<dbReference type="RefSeq" id="WP_160651402.1">
    <property type="nucleotide sequence ID" value="NZ_RSEJ01000011.1"/>
</dbReference>
<keyword evidence="2" id="KW-0255">Endonuclease</keyword>
<feature type="domain" description="YDG" evidence="1">
    <location>
        <begin position="5"/>
        <end position="147"/>
    </location>
</feature>
<dbReference type="Pfam" id="PF02182">
    <property type="entry name" value="SAD_SRA"/>
    <property type="match status" value="1"/>
</dbReference>
<evidence type="ECO:0000259" key="1">
    <source>
        <dbReference type="PROSITE" id="PS51015"/>
    </source>
</evidence>
<reference evidence="2 3" key="1">
    <citation type="journal article" date="2017" name="Int. J. Syst. Evol. Microbiol.">
        <title>Photobacterium alginatilyticum sp. nov., a marine bacterium isolated from bottom seawater.</title>
        <authorList>
            <person name="Wang X."/>
            <person name="Wang Y."/>
            <person name="Yang X."/>
            <person name="Sun H."/>
            <person name="Li B."/>
            <person name="Zhang X.H."/>
        </authorList>
    </citation>
    <scope>NUCLEOTIDE SEQUENCE [LARGE SCALE GENOMIC DNA]</scope>
    <source>
        <strain evidence="2 3">P03D4</strain>
    </source>
</reference>
<dbReference type="Gene3D" id="1.10.30.50">
    <property type="match status" value="1"/>
</dbReference>
<dbReference type="Pfam" id="PF13391">
    <property type="entry name" value="HNH_2"/>
    <property type="match status" value="1"/>
</dbReference>
<dbReference type="CDD" id="cd00085">
    <property type="entry name" value="HNHc"/>
    <property type="match status" value="1"/>
</dbReference>
<dbReference type="InterPro" id="IPR003615">
    <property type="entry name" value="HNH_nuc"/>
</dbReference>
<gene>
    <name evidence="2" type="ORF">EIZ48_11755</name>
</gene>
<accession>A0ABW9YHJ5</accession>
<dbReference type="SMART" id="SM00507">
    <property type="entry name" value="HNHc"/>
    <property type="match status" value="1"/>
</dbReference>
<dbReference type="InterPro" id="IPR045134">
    <property type="entry name" value="UHRF1/2-like"/>
</dbReference>
<dbReference type="SUPFAM" id="SSF88697">
    <property type="entry name" value="PUA domain-like"/>
    <property type="match status" value="1"/>
</dbReference>
<dbReference type="SMART" id="SM00466">
    <property type="entry name" value="SRA"/>
    <property type="match status" value="1"/>
</dbReference>
<dbReference type="Proteomes" id="UP000738517">
    <property type="component" value="Unassembled WGS sequence"/>
</dbReference>
<protein>
    <submittedName>
        <fullName evidence="2">HNH endonuclease</fullName>
    </submittedName>
</protein>
<dbReference type="PANTHER" id="PTHR14140">
    <property type="entry name" value="E3 UBIQUITIN-PROTEIN LIGASE UHRF-RELATED"/>
    <property type="match status" value="1"/>
</dbReference>
<evidence type="ECO:0000313" key="3">
    <source>
        <dbReference type="Proteomes" id="UP000738517"/>
    </source>
</evidence>
<dbReference type="InterPro" id="IPR015947">
    <property type="entry name" value="PUA-like_sf"/>
</dbReference>
<organism evidence="2 3">
    <name type="scientific">Photobacterium alginatilyticum</name>
    <dbReference type="NCBI Taxonomy" id="1775171"/>
    <lineage>
        <taxon>Bacteria</taxon>
        <taxon>Pseudomonadati</taxon>
        <taxon>Pseudomonadota</taxon>
        <taxon>Gammaproteobacteria</taxon>
        <taxon>Vibrionales</taxon>
        <taxon>Vibrionaceae</taxon>
        <taxon>Photobacterium</taxon>
    </lineage>
</organism>
<keyword evidence="2" id="KW-0378">Hydrolase</keyword>
<comment type="caution">
    <text evidence="2">The sequence shown here is derived from an EMBL/GenBank/DDBJ whole genome shotgun (WGS) entry which is preliminary data.</text>
</comment>
<evidence type="ECO:0000313" key="2">
    <source>
        <dbReference type="EMBL" id="NBI53251.1"/>
    </source>
</evidence>
<dbReference type="GO" id="GO:0004519">
    <property type="term" value="F:endonuclease activity"/>
    <property type="evidence" value="ECO:0007669"/>
    <property type="project" value="UniProtKB-KW"/>
</dbReference>
<dbReference type="InterPro" id="IPR036987">
    <property type="entry name" value="SRA-YDG_sf"/>
</dbReference>
<dbReference type="InterPro" id="IPR003105">
    <property type="entry name" value="SRA_YDG"/>
</dbReference>
<dbReference type="PANTHER" id="PTHR14140:SF27">
    <property type="entry name" value="OS04G0289800 PROTEIN"/>
    <property type="match status" value="1"/>
</dbReference>